<feature type="region of interest" description="Disordered" evidence="2">
    <location>
        <begin position="343"/>
        <end position="372"/>
    </location>
</feature>
<comment type="similarity">
    <text evidence="1">Belongs to the UPF0329 family.</text>
</comment>
<dbReference type="Pfam" id="PF12376">
    <property type="entry name" value="DUF3654"/>
    <property type="match status" value="1"/>
</dbReference>
<evidence type="ECO:0000256" key="2">
    <source>
        <dbReference type="SAM" id="MobiDB-lite"/>
    </source>
</evidence>
<feature type="compositionally biased region" description="Basic residues" evidence="2">
    <location>
        <begin position="345"/>
        <end position="372"/>
    </location>
</feature>
<sequence>MESIIKGGVWLVRGPMRLPTLEALILLDRIWSSLMVERVEIIELEESKKAVVFPLVFSGANAVVLPNTRFRDLKRGTGEEMRAREFVSFIGGVVLSFTFYDIYFEGNSRFEAIFKREMEEHIGKVSEDIWNIYIRGKNTLSEILEMAYNKVFQCDEKSRRSRRMTVFGKCIIDEANKMIGEIADDMDKEVRDNVEGFCNYVKSCGEKCCDVERWRQIVRAESIVCNASVSLYSKLPEEELLGLLAEGCTKKILKKKGLSEEELSEKGYVEYNIVDIKLFLDTYDKHGSEVIEEIVRQMMLGKDGREIDAKYVEKVVRVVDERRRRREIEASRHAAELLGEELSGKKSKGKAKGKKSKKKSGGGRIGRVRLSQRKKRGWIRSLRLLSLLMKSWQVQ</sequence>
<keyword evidence="4" id="KW-1185">Reference proteome</keyword>
<evidence type="ECO:0000313" key="4">
    <source>
        <dbReference type="Proteomes" id="UP001217963"/>
    </source>
</evidence>
<reference evidence="3 4" key="1">
    <citation type="submission" date="2023-02" db="EMBL/GenBank/DDBJ databases">
        <title>Encephalitozoon hellem ATCC 50451 complete genome.</title>
        <authorList>
            <person name="Mascarenhas dos Santos A.C."/>
            <person name="Julian A.T."/>
            <person name="Pombert J.-F."/>
        </authorList>
    </citation>
    <scope>NUCLEOTIDE SEQUENCE [LARGE SCALE GENOMIC DNA]</scope>
    <source>
        <strain evidence="3 4">ATCC 50451</strain>
    </source>
</reference>
<dbReference type="InterPro" id="IPR022115">
    <property type="entry name" value="DUF3654"/>
</dbReference>
<organism evidence="3 4">
    <name type="scientific">Encephalitozoon hellem</name>
    <name type="common">Microsporidian parasite</name>
    <dbReference type="NCBI Taxonomy" id="27973"/>
    <lineage>
        <taxon>Eukaryota</taxon>
        <taxon>Fungi</taxon>
        <taxon>Fungi incertae sedis</taxon>
        <taxon>Microsporidia</taxon>
        <taxon>Unikaryonidae</taxon>
        <taxon>Encephalitozoon</taxon>
    </lineage>
</organism>
<dbReference type="Proteomes" id="UP001217963">
    <property type="component" value="Chromosome III"/>
</dbReference>
<evidence type="ECO:0000256" key="1">
    <source>
        <dbReference type="ARBA" id="ARBA00009465"/>
    </source>
</evidence>
<accession>A0ABY8CKG1</accession>
<gene>
    <name evidence="3" type="ORF">PFJ87_03g00170</name>
</gene>
<protein>
    <submittedName>
        <fullName evidence="3">DUF3654 domain-containing protein</fullName>
    </submittedName>
</protein>
<evidence type="ECO:0000313" key="3">
    <source>
        <dbReference type="EMBL" id="WEL38161.1"/>
    </source>
</evidence>
<dbReference type="EMBL" id="CP119064">
    <property type="protein sequence ID" value="WEL38161.1"/>
    <property type="molecule type" value="Genomic_DNA"/>
</dbReference>
<name>A0ABY8CKG1_ENCHE</name>
<proteinExistence type="inferred from homology"/>